<protein>
    <submittedName>
        <fullName evidence="1">Uncharacterized protein</fullName>
    </submittedName>
</protein>
<dbReference type="EMBL" id="CM037157">
    <property type="protein sequence ID" value="KAH7849620.1"/>
    <property type="molecule type" value="Genomic_DNA"/>
</dbReference>
<gene>
    <name evidence="1" type="ORF">Vadar_020476</name>
</gene>
<reference evidence="1 2" key="1">
    <citation type="journal article" date="2021" name="Hortic Res">
        <title>High-quality reference genome and annotation aids understanding of berry development for evergreen blueberry (Vaccinium darrowii).</title>
        <authorList>
            <person name="Yu J."/>
            <person name="Hulse-Kemp A.M."/>
            <person name="Babiker E."/>
            <person name="Staton M."/>
        </authorList>
    </citation>
    <scope>NUCLEOTIDE SEQUENCE [LARGE SCALE GENOMIC DNA]</scope>
    <source>
        <strain evidence="2">cv. NJ 8807/NJ 8810</strain>
        <tissue evidence="1">Young leaf</tissue>
    </source>
</reference>
<accession>A0ACB7Y828</accession>
<dbReference type="Proteomes" id="UP000828048">
    <property type="component" value="Chromosome 7"/>
</dbReference>
<keyword evidence="2" id="KW-1185">Reference proteome</keyword>
<evidence type="ECO:0000313" key="1">
    <source>
        <dbReference type="EMBL" id="KAH7849620.1"/>
    </source>
</evidence>
<name>A0ACB7Y828_9ERIC</name>
<evidence type="ECO:0000313" key="2">
    <source>
        <dbReference type="Proteomes" id="UP000828048"/>
    </source>
</evidence>
<sequence>MKIQCDVCSKDEASVFCTADDAALCDACDHRVHHANKLAGKHHRFSLLHPPSPSHSPLCDICKEKRAILFCQQDRAILCRDCDFPIHKANELTKNHNRFLLTGVKLSATAAVYSSPASDPDPDFESQKGNEISTEKSVSVKPVIQKIPTTTAVVKPTAAAEITGKSGSTSSISEYLIETIPGWRVEDLLDSPPPSYSFGFSKTVGDVLPIWDAVLESNLSCSTSFSSSENIGIWVPQAPPPPPPPIYPTHQYWPSSNISFGGQISFKESKEVCNNNSKSSRRWRDDGCFVVPQINPPSYAPSSKKSRTFR</sequence>
<organism evidence="1 2">
    <name type="scientific">Vaccinium darrowii</name>
    <dbReference type="NCBI Taxonomy" id="229202"/>
    <lineage>
        <taxon>Eukaryota</taxon>
        <taxon>Viridiplantae</taxon>
        <taxon>Streptophyta</taxon>
        <taxon>Embryophyta</taxon>
        <taxon>Tracheophyta</taxon>
        <taxon>Spermatophyta</taxon>
        <taxon>Magnoliopsida</taxon>
        <taxon>eudicotyledons</taxon>
        <taxon>Gunneridae</taxon>
        <taxon>Pentapetalae</taxon>
        <taxon>asterids</taxon>
        <taxon>Ericales</taxon>
        <taxon>Ericaceae</taxon>
        <taxon>Vaccinioideae</taxon>
        <taxon>Vaccinieae</taxon>
        <taxon>Vaccinium</taxon>
    </lineage>
</organism>
<proteinExistence type="predicted"/>
<comment type="caution">
    <text evidence="1">The sequence shown here is derived from an EMBL/GenBank/DDBJ whole genome shotgun (WGS) entry which is preliminary data.</text>
</comment>